<keyword evidence="3 6" id="KW-0378">Hydrolase</keyword>
<keyword evidence="8" id="KW-0472">Membrane</keyword>
<gene>
    <name evidence="8" type="ORF">PECUL_23A027332</name>
</gene>
<dbReference type="InterPro" id="IPR018114">
    <property type="entry name" value="TRYPSIN_HIS"/>
</dbReference>
<dbReference type="InterPro" id="IPR001254">
    <property type="entry name" value="Trypsin_dom"/>
</dbReference>
<dbReference type="PANTHER" id="PTHR24253:SF159">
    <property type="entry name" value="SERINE PROTEASE 42"/>
    <property type="match status" value="1"/>
</dbReference>
<evidence type="ECO:0000256" key="4">
    <source>
        <dbReference type="ARBA" id="ARBA00023157"/>
    </source>
</evidence>
<dbReference type="PROSITE" id="PS00135">
    <property type="entry name" value="TRYPSIN_SER"/>
    <property type="match status" value="8"/>
</dbReference>
<keyword evidence="6" id="KW-0720">Serine protease</keyword>
<proteinExistence type="predicted"/>
<dbReference type="InterPro" id="IPR009003">
    <property type="entry name" value="Peptidase_S1_PA"/>
</dbReference>
<dbReference type="CDD" id="cd00190">
    <property type="entry name" value="Tryp_SPc"/>
    <property type="match status" value="8"/>
</dbReference>
<evidence type="ECO:0000256" key="1">
    <source>
        <dbReference type="ARBA" id="ARBA00022670"/>
    </source>
</evidence>
<feature type="domain" description="Peptidase S1" evidence="7">
    <location>
        <begin position="437"/>
        <end position="678"/>
    </location>
</feature>
<accession>A0AAD1SVV8</accession>
<dbReference type="PANTHER" id="PTHR24253">
    <property type="entry name" value="TRANSMEMBRANE PROTEASE SERINE"/>
    <property type="match status" value="1"/>
</dbReference>
<name>A0AAD1SVV8_PELCU</name>
<feature type="domain" description="Peptidase S1" evidence="7">
    <location>
        <begin position="145"/>
        <end position="419"/>
    </location>
</feature>
<dbReference type="SMART" id="SM00020">
    <property type="entry name" value="Tryp_SPc"/>
    <property type="match status" value="8"/>
</dbReference>
<feature type="domain" description="Peptidase S1" evidence="7">
    <location>
        <begin position="1725"/>
        <end position="1963"/>
    </location>
</feature>
<dbReference type="SUPFAM" id="SSF50494">
    <property type="entry name" value="Trypsin-like serine proteases"/>
    <property type="match status" value="8"/>
</dbReference>
<dbReference type="PRINTS" id="PR00722">
    <property type="entry name" value="CHYMOTRYPSIN"/>
</dbReference>
<dbReference type="PROSITE" id="PS50240">
    <property type="entry name" value="TRYPSIN_DOM"/>
    <property type="match status" value="8"/>
</dbReference>
<dbReference type="Pfam" id="PF00089">
    <property type="entry name" value="Trypsin"/>
    <property type="match status" value="9"/>
</dbReference>
<dbReference type="GO" id="GO:0006508">
    <property type="term" value="P:proteolysis"/>
    <property type="evidence" value="ECO:0007669"/>
    <property type="project" value="UniProtKB-KW"/>
</dbReference>
<keyword evidence="4" id="KW-1015">Disulfide bond</keyword>
<keyword evidence="2" id="KW-0732">Signal</keyword>
<dbReference type="InterPro" id="IPR033116">
    <property type="entry name" value="TRYPSIN_SER"/>
</dbReference>
<feature type="domain" description="Peptidase S1" evidence="7">
    <location>
        <begin position="1448"/>
        <end position="1690"/>
    </location>
</feature>
<evidence type="ECO:0000256" key="6">
    <source>
        <dbReference type="RuleBase" id="RU363034"/>
    </source>
</evidence>
<feature type="domain" description="Peptidase S1" evidence="7">
    <location>
        <begin position="2003"/>
        <end position="2245"/>
    </location>
</feature>
<evidence type="ECO:0000256" key="5">
    <source>
        <dbReference type="ARBA" id="ARBA00023180"/>
    </source>
</evidence>
<sequence>MFAGVYSAQKDPMFAGVYSAQKDPMFAGVYSAQKDPMFVGVYSAQKDPMFAGVYSAPKDPMFAGVYSVTARENYVERGVTVCKREPSMVAGCPVMDTVVPLEAFLPLNLRVQECSGYSGGILHCLTFPWVFSIAESGLPTPSSRIVGGSNAEVGAWPWQAALIWQNVFICGGSLISYRWVITAAHCFERDPGAEAVIEVTFLIIQLFNSLRHCSLREYQPLWLLRSNNVSLYQVWLGAYNLSILVNGEIKSNVIRIILHPNYNSTSHVGDIALLELSSSVTLSQSISPVNLPNDNTTFPSGMDCTVTGWGNLNSSQTLPYPYTLQQVVLPLVDQQSCNQMYQNNTNISLIQNDMICAGFKAGGKDSCQGDSGGPLVCPLNGTWYLVGIASWGIGCALANFPGVYIQVSFYRDWILGYTSSDLQRIWDCGEVQISSRIMGGTSSEPGEWPWQASLRLNGKHLCGGSLISNKWVVTAAHCVKNYAESNLSLYLGSYNLTQQNPYEISIAVKRKIVYPTYSAINNTGDISLLELVTEVNYTRYILPVCLPNPGVQFPTGLLCWVTGWGYISSGVSLPAPGTLQEVAVPLIDAQTCDTLYHVQSSVSQSVAIVTDGMICAGYVNGVKDSCQGDSGGPLVCATGGRWFLAGLVSFGVGCGMKNRPGVYTLLTTYNDWIRVTVRRVTVRRVTVRRIITVRKAKWGHCEKKGHCEKGHCEKGHCEKGHCEKGHREKGHCEKWTAAPPFMHVKGHLAWQCAPSNQYWKYLLAVSGTESGLPTPSSRIVGGSNAEVGAWPWQAALIWQNVFICGGSLISYRWVITAAHCFERDPGAEAVIELFNSLRHCSLREYQPLWLLRDECANCIHWKEFPLDTNFGDIAVVELKHPVNFTNYIQPICVPSSNETFPGGKMCWVTGWGDIQSGVNLASPFTLQEVQLPLINYSACDDIYHKTYSLDPSMIVVYEEMICAGYPEGKKDACQGDSGGPLACKLGNFWFLTGVVSWGQGCAEPGRPGVYTKRTFSNYSLIKHGDMQQKMGPGCSKAKYTKLRSLSSLSSWPASVCTWRDHNVNDFVFLMFLQCEYISDILRIESTCVGILDNYTTNYLSKFKSHFLKDICVKDFTITVFESLNVTYGCNIKMGITNIVPALFLLYTISPSLSLPSAPTCGSPVISSRIVGGANAVYGEWPWQVLVKYSGAFKCGGSLINNQWVLSAAHCFDYPSFPDYYTISLGMYQIGASNPHGISAQVEKIIKHPDFATTGDRGDIALVKLKKSVTFTDYILPVCLPAASVFFPSGLECWVTGWGTRSSSGSLPSPNILQEVMTPLIDYKQCDKMYHVGSSITSSVTIIQKEMICSGYKEGGKDSCQGDSGGPLVCKVDGIWVLAGIVSWGDGCALPNRPGVYTLVPAYESWIKTYILDISFSNVSVIPEPSTVSPLTSLPSAPVCGSPVVSSRIVGGTDAVDGVWPWQALVLYSGVFKCGGSLINEQWVLSAAHCFKSPSSPEYYSISLGIYQVGGGNPHGLTIQVEKIINHPAYATTGDRGDIALVKLRNPVTFTDYIQSICLPAASVTFPSGLECWVTGWGTRSFGGNLPSLNTLQEVMTPLIDNKLCDQMYHIASPVSSFITIVQEEKICSGYKDGGKDSCQGDSGGPLVCKVDGIWVQAGIVSWGEGCASANRPGVYTLVPAYESWIKRYIPEIPFSNVSVIPQTSPFTTTQASLGKCGSPVVSSRIVGGTDAVDGEWPWQISIQLYGSHICGGSLISNQWVLSAAHCFQRYSNPKDFVVYLGMYQLSGNSPHKQSAPVEKIILNQLFTTTGSRGDIALVKLSNPVSYNNYILPICLPGASDTFPSSLECWVTGWGDANYGVPKTLQNVKIPLIDHSSCDFMYHIGSSVSWSETIIQEEKICAGYKEGGKDSCQGDSGGPLVCKVDGIWILAGIVSWGEGCALANRPGVYTLVPAYESWIKTYIPEIPFINGSVTLSTVIPRTSPSTTTQPLLGKCGSPVLSGRIVGGADAVEGEWPWQVLVLYQGGFICGGSLINEQWVLGAAHCFRLSSFPEYYTISLGIYQVGGSNPHGITVQVERIIKHPYYATTGDRGDIALVKLRNPVTFTDYIQSICLPAASVTFQSGLECWVTGWGTRSSGGSLPSLNTLQKVMTPLIDYTQCDQMYHIGSSVSSSVPIIQEEKICSGYKEGGKDSCQGDSGGPLVCNVDGIWVQAGIISWGIGCALPNRPGVYTLVPTYQSWIKTYIPDIPFINSSVTLSTVIPQISSTLGKCGSPVISSRIVGGSDAVDGEWPWQISIQLYGSHICGGSLISNQWVLSSAHCFQSNSNPKGFMVYLGMYQLLGNSPHKQSAPVEKIILNQLFTSTGSRGDIALVKLSNPVSYNSYILPICLPGASDNFPSGLECWVTGWGDVNYVNLSPIKTIQKVKLPLIDHSSCDEMYHIGSSVSWSETIIPKEKICAGYKEGGNDSCQGDSGGPLVCKKDGMWIQAGIVSWREGCALPNRPGVYTLVPSYVSWIKDEMNVGLSLTGTSWTIVLFCILILTQV</sequence>
<evidence type="ECO:0000259" key="7">
    <source>
        <dbReference type="PROSITE" id="PS50240"/>
    </source>
</evidence>
<dbReference type="PROSITE" id="PS00134">
    <property type="entry name" value="TRYPSIN_HIS"/>
    <property type="match status" value="6"/>
</dbReference>
<protein>
    <submittedName>
        <fullName evidence="8">Transmembrane protease serine 9-like</fullName>
    </submittedName>
</protein>
<keyword evidence="8" id="KW-0812">Transmembrane</keyword>
<evidence type="ECO:0000256" key="3">
    <source>
        <dbReference type="ARBA" id="ARBA00022801"/>
    </source>
</evidence>
<feature type="domain" description="Peptidase S1" evidence="7">
    <location>
        <begin position="1169"/>
        <end position="1411"/>
    </location>
</feature>
<dbReference type="GO" id="GO:0004252">
    <property type="term" value="F:serine-type endopeptidase activity"/>
    <property type="evidence" value="ECO:0007669"/>
    <property type="project" value="InterPro"/>
</dbReference>
<organism evidence="8 9">
    <name type="scientific">Pelobates cultripes</name>
    <name type="common">Western spadefoot toad</name>
    <dbReference type="NCBI Taxonomy" id="61616"/>
    <lineage>
        <taxon>Eukaryota</taxon>
        <taxon>Metazoa</taxon>
        <taxon>Chordata</taxon>
        <taxon>Craniata</taxon>
        <taxon>Vertebrata</taxon>
        <taxon>Euteleostomi</taxon>
        <taxon>Amphibia</taxon>
        <taxon>Batrachia</taxon>
        <taxon>Anura</taxon>
        <taxon>Pelobatoidea</taxon>
        <taxon>Pelobatidae</taxon>
        <taxon>Pelobates</taxon>
    </lineage>
</organism>
<evidence type="ECO:0000313" key="8">
    <source>
        <dbReference type="EMBL" id="CAH2308074.1"/>
    </source>
</evidence>
<feature type="domain" description="Peptidase S1" evidence="7">
    <location>
        <begin position="2279"/>
        <end position="2520"/>
    </location>
</feature>
<evidence type="ECO:0000313" key="9">
    <source>
        <dbReference type="Proteomes" id="UP001295444"/>
    </source>
</evidence>
<dbReference type="InterPro" id="IPR001314">
    <property type="entry name" value="Peptidase_S1A"/>
</dbReference>
<keyword evidence="9" id="KW-1185">Reference proteome</keyword>
<dbReference type="FunFam" id="2.40.10.10:FF:000039">
    <property type="entry name" value="Brain-specific serine protease 4"/>
    <property type="match status" value="6"/>
</dbReference>
<dbReference type="Proteomes" id="UP001295444">
    <property type="component" value="Chromosome 07"/>
</dbReference>
<dbReference type="EMBL" id="OW240918">
    <property type="protein sequence ID" value="CAH2308074.1"/>
    <property type="molecule type" value="Genomic_DNA"/>
</dbReference>
<evidence type="ECO:0000256" key="2">
    <source>
        <dbReference type="ARBA" id="ARBA00022729"/>
    </source>
</evidence>
<dbReference type="InterPro" id="IPR043504">
    <property type="entry name" value="Peptidase_S1_PA_chymotrypsin"/>
</dbReference>
<keyword evidence="5" id="KW-0325">Glycoprotein</keyword>
<reference evidence="8" key="1">
    <citation type="submission" date="2022-03" db="EMBL/GenBank/DDBJ databases">
        <authorList>
            <person name="Alioto T."/>
            <person name="Alioto T."/>
            <person name="Gomez Garrido J."/>
        </authorList>
    </citation>
    <scope>NUCLEOTIDE SEQUENCE</scope>
</reference>
<feature type="domain" description="Peptidase S1" evidence="7">
    <location>
        <begin position="779"/>
        <end position="1057"/>
    </location>
</feature>
<keyword evidence="1 6" id="KW-0645">Protease</keyword>
<dbReference type="FunFam" id="2.40.10.10:FF:000024">
    <property type="entry name" value="Serine protease 53"/>
    <property type="match status" value="1"/>
</dbReference>
<dbReference type="Gene3D" id="2.40.10.10">
    <property type="entry name" value="Trypsin-like serine proteases"/>
    <property type="match status" value="14"/>
</dbReference>